<keyword evidence="3" id="KW-1185">Reference proteome</keyword>
<dbReference type="InterPro" id="IPR036047">
    <property type="entry name" value="F-box-like_dom_sf"/>
</dbReference>
<dbReference type="SMART" id="SM00256">
    <property type="entry name" value="FBOX"/>
    <property type="match status" value="1"/>
</dbReference>
<proteinExistence type="predicted"/>
<dbReference type="OrthoDB" id="3181259at2759"/>
<dbReference type="Pfam" id="PF12937">
    <property type="entry name" value="F-box-like"/>
    <property type="match status" value="1"/>
</dbReference>
<dbReference type="EMBL" id="KV425903">
    <property type="protein sequence ID" value="KZW00181.1"/>
    <property type="molecule type" value="Genomic_DNA"/>
</dbReference>
<feature type="domain" description="F-box" evidence="1">
    <location>
        <begin position="1"/>
        <end position="45"/>
    </location>
</feature>
<organism evidence="2 3">
    <name type="scientific">Exidia glandulosa HHB12029</name>
    <dbReference type="NCBI Taxonomy" id="1314781"/>
    <lineage>
        <taxon>Eukaryota</taxon>
        <taxon>Fungi</taxon>
        <taxon>Dikarya</taxon>
        <taxon>Basidiomycota</taxon>
        <taxon>Agaricomycotina</taxon>
        <taxon>Agaricomycetes</taxon>
        <taxon>Auriculariales</taxon>
        <taxon>Exidiaceae</taxon>
        <taxon>Exidia</taxon>
    </lineage>
</organism>
<evidence type="ECO:0000259" key="1">
    <source>
        <dbReference type="PROSITE" id="PS50181"/>
    </source>
</evidence>
<dbReference type="AlphaFoldDB" id="A0A165N464"/>
<dbReference type="PROSITE" id="PS50181">
    <property type="entry name" value="FBOX"/>
    <property type="match status" value="1"/>
</dbReference>
<dbReference type="Proteomes" id="UP000077266">
    <property type="component" value="Unassembled WGS sequence"/>
</dbReference>
<sequence>MDRVPDDVLRVILDKLWLSELVRIMRVSSRWHALIMDLPVYWRDISLQLNGTESRAIELFLIRLRRSSTHRPIRVYFQSYSMAPPPAVVTAIAEHLHHTQTLNISVPIPFSAGILAFFTRPAPMLEELAITLELGREEEALPTLPLPLFACNAPLLRVVSLTDVICPAEGYPCFAQVERAYIAYRTSEPAVAMPNPTAVFPAARRMRLAADDFCTDDSIYDPESWRNVEFMQLSGRASWGRLQLGLGAIPRIAFPRWNPGCVAMALSHIRDRLELQLEIRYYPCVTMLTAHIKGLNGSRMLDRSFTRPVRDWCETPNPLYWPSRSSDSLTEKWSNSLFKHGPLIDRIVTLRISGALYVDTLLRLFDPLPVLETLILEDFVRFPRSPPALRCPNLRDLVLVGSPELCRPTQEEVDEFIRSCLITGCLPLRLETRNFTVDSSSSCGVDPSFVVIGERDDVPGTEK</sequence>
<evidence type="ECO:0000313" key="3">
    <source>
        <dbReference type="Proteomes" id="UP000077266"/>
    </source>
</evidence>
<protein>
    <recommendedName>
        <fullName evidence="1">F-box domain-containing protein</fullName>
    </recommendedName>
</protein>
<reference evidence="2 3" key="1">
    <citation type="journal article" date="2016" name="Mol. Biol. Evol.">
        <title>Comparative Genomics of Early-Diverging Mushroom-Forming Fungi Provides Insights into the Origins of Lignocellulose Decay Capabilities.</title>
        <authorList>
            <person name="Nagy L.G."/>
            <person name="Riley R."/>
            <person name="Tritt A."/>
            <person name="Adam C."/>
            <person name="Daum C."/>
            <person name="Floudas D."/>
            <person name="Sun H."/>
            <person name="Yadav J.S."/>
            <person name="Pangilinan J."/>
            <person name="Larsson K.H."/>
            <person name="Matsuura K."/>
            <person name="Barry K."/>
            <person name="Labutti K."/>
            <person name="Kuo R."/>
            <person name="Ohm R.A."/>
            <person name="Bhattacharya S.S."/>
            <person name="Shirouzu T."/>
            <person name="Yoshinaga Y."/>
            <person name="Martin F.M."/>
            <person name="Grigoriev I.V."/>
            <person name="Hibbett D.S."/>
        </authorList>
    </citation>
    <scope>NUCLEOTIDE SEQUENCE [LARGE SCALE GENOMIC DNA]</scope>
    <source>
        <strain evidence="2 3">HHB12029</strain>
    </source>
</reference>
<dbReference type="SUPFAM" id="SSF81383">
    <property type="entry name" value="F-box domain"/>
    <property type="match status" value="1"/>
</dbReference>
<dbReference type="InterPro" id="IPR032675">
    <property type="entry name" value="LRR_dom_sf"/>
</dbReference>
<dbReference type="InParanoid" id="A0A165N464"/>
<accession>A0A165N464</accession>
<dbReference type="InterPro" id="IPR001810">
    <property type="entry name" value="F-box_dom"/>
</dbReference>
<name>A0A165N464_EXIGL</name>
<evidence type="ECO:0000313" key="2">
    <source>
        <dbReference type="EMBL" id="KZW00181.1"/>
    </source>
</evidence>
<dbReference type="Gene3D" id="3.80.10.10">
    <property type="entry name" value="Ribonuclease Inhibitor"/>
    <property type="match status" value="1"/>
</dbReference>
<gene>
    <name evidence="2" type="ORF">EXIGLDRAFT_722746</name>
</gene>